<keyword evidence="4" id="KW-0963">Cytoplasm</keyword>
<dbReference type="PRINTS" id="PR00107">
    <property type="entry name" value="PHOSPHOCPHPR"/>
</dbReference>
<evidence type="ECO:0000256" key="2">
    <source>
        <dbReference type="ARBA" id="ARBA00004496"/>
    </source>
</evidence>
<evidence type="ECO:0000256" key="5">
    <source>
        <dbReference type="ARBA" id="ARBA00022683"/>
    </source>
</evidence>
<dbReference type="RefSeq" id="WP_315623813.1">
    <property type="nucleotide sequence ID" value="NZ_JAUHMF010000001.1"/>
</dbReference>
<sequence>MVEAKVLIKNKVGLHARPASLFVQTANKFKSAITAIHGERKANAKSILSVLTLGADQGAELILQAEGEDAEEAVQALVNLIESNFGGAE</sequence>
<dbReference type="InterPro" id="IPR050399">
    <property type="entry name" value="HPr"/>
</dbReference>
<reference evidence="7 8" key="1">
    <citation type="submission" date="2023-07" db="EMBL/GenBank/DDBJ databases">
        <title>Novel species of Thermanaerothrix with wide hydrolytic capabilities.</title>
        <authorList>
            <person name="Zayulina K.S."/>
            <person name="Podosokorskaya O.A."/>
            <person name="Elcheninov A.G."/>
        </authorList>
    </citation>
    <scope>NUCLEOTIDE SEQUENCE [LARGE SCALE GENOMIC DNA]</scope>
    <source>
        <strain evidence="7 8">4228-RoL</strain>
    </source>
</reference>
<keyword evidence="8" id="KW-1185">Reference proteome</keyword>
<gene>
    <name evidence="7" type="ORF">QYE77_02710</name>
</gene>
<dbReference type="PANTHER" id="PTHR33705">
    <property type="entry name" value="PHOSPHOCARRIER PROTEIN HPR"/>
    <property type="match status" value="1"/>
</dbReference>
<evidence type="ECO:0000259" key="6">
    <source>
        <dbReference type="PROSITE" id="PS51350"/>
    </source>
</evidence>
<feature type="domain" description="HPr" evidence="6">
    <location>
        <begin position="1"/>
        <end position="88"/>
    </location>
</feature>
<dbReference type="InterPro" id="IPR001020">
    <property type="entry name" value="PTS_HPr_His_P_site"/>
</dbReference>
<evidence type="ECO:0000313" key="8">
    <source>
        <dbReference type="Proteomes" id="UP001254165"/>
    </source>
</evidence>
<evidence type="ECO:0000256" key="1">
    <source>
        <dbReference type="ARBA" id="ARBA00003681"/>
    </source>
</evidence>
<dbReference type="CDD" id="cd00367">
    <property type="entry name" value="PTS-HPr_like"/>
    <property type="match status" value="1"/>
</dbReference>
<dbReference type="InterPro" id="IPR002114">
    <property type="entry name" value="PTS_HPr_Ser_P_site"/>
</dbReference>
<dbReference type="PROSITE" id="PS51350">
    <property type="entry name" value="PTS_HPR_DOM"/>
    <property type="match status" value="1"/>
</dbReference>
<evidence type="ECO:0000256" key="4">
    <source>
        <dbReference type="ARBA" id="ARBA00022490"/>
    </source>
</evidence>
<dbReference type="Proteomes" id="UP001254165">
    <property type="component" value="Unassembled WGS sequence"/>
</dbReference>
<dbReference type="InterPro" id="IPR035895">
    <property type="entry name" value="HPr-like_sf"/>
</dbReference>
<comment type="subcellular location">
    <subcellularLocation>
        <location evidence="2">Cytoplasm</location>
    </subcellularLocation>
</comment>
<protein>
    <recommendedName>
        <fullName evidence="3">Phosphocarrier protein HPr</fullName>
    </recommendedName>
</protein>
<comment type="caution">
    <text evidence="7">The sequence shown here is derived from an EMBL/GenBank/DDBJ whole genome shotgun (WGS) entry which is preliminary data.</text>
</comment>
<dbReference type="Pfam" id="PF00381">
    <property type="entry name" value="PTS-HPr"/>
    <property type="match status" value="1"/>
</dbReference>
<dbReference type="SUPFAM" id="SSF55594">
    <property type="entry name" value="HPr-like"/>
    <property type="match status" value="1"/>
</dbReference>
<dbReference type="PROSITE" id="PS00369">
    <property type="entry name" value="PTS_HPR_HIS"/>
    <property type="match status" value="1"/>
</dbReference>
<accession>A0ABU3NJY1</accession>
<comment type="function">
    <text evidence="1">General (non sugar-specific) component of the phosphoenolpyruvate-dependent sugar phosphotransferase system (sugar PTS). This major carbohydrate active-transport system catalyzes the phosphorylation of incoming sugar substrates concomitantly with their translocation across the cell membrane. The phosphoryl group from phosphoenolpyruvate (PEP) is transferred to the phosphoryl carrier protein HPr by enzyme I. Phospho-HPr then transfers it to the PTS EIIA domain.</text>
</comment>
<proteinExistence type="predicted"/>
<dbReference type="NCBIfam" id="TIGR01003">
    <property type="entry name" value="PTS_HPr_family"/>
    <property type="match status" value="1"/>
</dbReference>
<dbReference type="Gene3D" id="3.30.1340.10">
    <property type="entry name" value="HPr-like"/>
    <property type="match status" value="1"/>
</dbReference>
<keyword evidence="5" id="KW-0598">Phosphotransferase system</keyword>
<dbReference type="PROSITE" id="PS00589">
    <property type="entry name" value="PTS_HPR_SER"/>
    <property type="match status" value="1"/>
</dbReference>
<dbReference type="PANTHER" id="PTHR33705:SF2">
    <property type="entry name" value="PHOSPHOCARRIER PROTEIN NPR"/>
    <property type="match status" value="1"/>
</dbReference>
<organism evidence="7 8">
    <name type="scientific">Thermanaerothrix solaris</name>
    <dbReference type="NCBI Taxonomy" id="3058434"/>
    <lineage>
        <taxon>Bacteria</taxon>
        <taxon>Bacillati</taxon>
        <taxon>Chloroflexota</taxon>
        <taxon>Anaerolineae</taxon>
        <taxon>Anaerolineales</taxon>
        <taxon>Anaerolineaceae</taxon>
        <taxon>Thermanaerothrix</taxon>
    </lineage>
</organism>
<evidence type="ECO:0000313" key="7">
    <source>
        <dbReference type="EMBL" id="MDT8897163.1"/>
    </source>
</evidence>
<dbReference type="EMBL" id="JAUHMF010000001">
    <property type="protein sequence ID" value="MDT8897163.1"/>
    <property type="molecule type" value="Genomic_DNA"/>
</dbReference>
<name>A0ABU3NJY1_9CHLR</name>
<dbReference type="InterPro" id="IPR000032">
    <property type="entry name" value="HPr-like"/>
</dbReference>
<evidence type="ECO:0000256" key="3">
    <source>
        <dbReference type="ARBA" id="ARBA00020422"/>
    </source>
</evidence>